<dbReference type="GO" id="GO:0003729">
    <property type="term" value="F:mRNA binding"/>
    <property type="evidence" value="ECO:0007669"/>
    <property type="project" value="InterPro"/>
</dbReference>
<dbReference type="Pfam" id="PF07927">
    <property type="entry name" value="HicA_toxin"/>
    <property type="match status" value="1"/>
</dbReference>
<dbReference type="EMBL" id="LT629777">
    <property type="protein sequence ID" value="SDT27152.1"/>
    <property type="molecule type" value="Genomic_DNA"/>
</dbReference>
<proteinExistence type="predicted"/>
<dbReference type="Proteomes" id="UP000199524">
    <property type="component" value="Chromosome I"/>
</dbReference>
<reference evidence="2" key="1">
    <citation type="submission" date="2016-10" db="EMBL/GenBank/DDBJ databases">
        <authorList>
            <person name="Varghese N."/>
            <person name="Submissions S."/>
        </authorList>
    </citation>
    <scope>NUCLEOTIDE SEQUENCE [LARGE SCALE GENOMIC DNA]</scope>
    <source>
        <strain evidence="2">ATCC 23835</strain>
    </source>
</reference>
<sequence length="84" mass="9529">MNNKQPSTLRAIFSRPVPYTLEWARIESLLIAVGANVIEGKGSRVRFELNDVVVTFHRPHPDKEAKPYQVRDARAFLEQVGVTP</sequence>
<dbReference type="AlphaFoldDB" id="A0A1H1Z0R1"/>
<dbReference type="InterPro" id="IPR012933">
    <property type="entry name" value="HicA_mRNA_interferase"/>
</dbReference>
<organism evidence="1 2">
    <name type="scientific">Pseudomonas asplenii</name>
    <dbReference type="NCBI Taxonomy" id="53407"/>
    <lineage>
        <taxon>Bacteria</taxon>
        <taxon>Pseudomonadati</taxon>
        <taxon>Pseudomonadota</taxon>
        <taxon>Gammaproteobacteria</taxon>
        <taxon>Pseudomonadales</taxon>
        <taxon>Pseudomonadaceae</taxon>
        <taxon>Pseudomonas</taxon>
    </lineage>
</organism>
<evidence type="ECO:0000313" key="2">
    <source>
        <dbReference type="Proteomes" id="UP000199524"/>
    </source>
</evidence>
<dbReference type="GeneID" id="300209619"/>
<keyword evidence="2" id="KW-1185">Reference proteome</keyword>
<evidence type="ECO:0000313" key="1">
    <source>
        <dbReference type="EMBL" id="SDT27152.1"/>
    </source>
</evidence>
<gene>
    <name evidence="1" type="ORF">SAMN05216598_4744</name>
</gene>
<dbReference type="RefSeq" id="WP_090209409.1">
    <property type="nucleotide sequence ID" value="NZ_LT629777.1"/>
</dbReference>
<accession>A0A1H1Z0R1</accession>
<protein>
    <submittedName>
        <fullName evidence="1">HicA toxin of toxin-antitoxin</fullName>
    </submittedName>
</protein>
<name>A0A1H1Z0R1_9PSED</name>